<dbReference type="GO" id="GO:0016853">
    <property type="term" value="F:isomerase activity"/>
    <property type="evidence" value="ECO:0007669"/>
    <property type="project" value="UniProtKB-KW"/>
</dbReference>
<evidence type="ECO:0000313" key="5">
    <source>
        <dbReference type="Proteomes" id="UP000199392"/>
    </source>
</evidence>
<evidence type="ECO:0000256" key="1">
    <source>
        <dbReference type="RuleBase" id="RU004190"/>
    </source>
</evidence>
<gene>
    <name evidence="4" type="ORF">SAMN04488050_10576</name>
</gene>
<dbReference type="InterPro" id="IPR005835">
    <property type="entry name" value="NTP_transferase_dom"/>
</dbReference>
<dbReference type="InterPro" id="IPR054566">
    <property type="entry name" value="ManC/GMP-like_b-helix"/>
</dbReference>
<evidence type="ECO:0000313" key="4">
    <source>
        <dbReference type="EMBL" id="SFS80742.1"/>
    </source>
</evidence>
<dbReference type="GO" id="GO:0000271">
    <property type="term" value="P:polysaccharide biosynthetic process"/>
    <property type="evidence" value="ECO:0007669"/>
    <property type="project" value="InterPro"/>
</dbReference>
<dbReference type="PANTHER" id="PTHR46390:SF1">
    <property type="entry name" value="MANNOSE-1-PHOSPHATE GUANYLYLTRANSFERASE"/>
    <property type="match status" value="1"/>
</dbReference>
<feature type="domain" description="Nucleotidyl transferase" evidence="2">
    <location>
        <begin position="7"/>
        <end position="289"/>
    </location>
</feature>
<dbReference type="InterPro" id="IPR029044">
    <property type="entry name" value="Nucleotide-diphossugar_trans"/>
</dbReference>
<dbReference type="EMBL" id="FOZW01000005">
    <property type="protein sequence ID" value="SFS80742.1"/>
    <property type="molecule type" value="Genomic_DNA"/>
</dbReference>
<dbReference type="GO" id="GO:0009298">
    <property type="term" value="P:GDP-mannose biosynthetic process"/>
    <property type="evidence" value="ECO:0007669"/>
    <property type="project" value="TreeGrafter"/>
</dbReference>
<sequence>MTHRIIPTILCGGMGSRLWPMSRIDQPKQFQSVNGAGSNTFFQETMLRHHVEGFGDPIVVTNAKQTAIVARQMRSIGMDATIVGEPIGRNTGPAVLAAALFALRNDPDALLLVLPSDHIITGDINRIIMSMADAADNGRIITFGVEPSYPETGYGYITDGGAFGNYAGLHHVSKFIEKPPLEDATALLDAGGSYWASGISMLRADLLVSEFARYDQGTLAAVSEAVAKAHFDELGASILEELAFVRSSNEPTERLIFERSDRISLAPLPGIKWDDVGAWNSVHSISEKAGNGNVTQGDVITHETSNSLIRSEDRLVAVIGLDDVIVVDTADALLLASRDHSQDVKKIVEQLKERKRVEVSSHRRRDMPWGQIERLRDTGSYEMDMLSVEKGGKLMVNGTGHGLSILTAVSGNAECELPTGVKRLNAGVSVVIDPDYSMPLVNDGEEPFLLLHVTVPELKALAEQAVEVAKTEAEIEELGQIEAKLDDLTTRSAPNGTLGAA</sequence>
<dbReference type="Gene3D" id="3.90.550.10">
    <property type="entry name" value="Spore Coat Polysaccharide Biosynthesis Protein SpsA, Chain A"/>
    <property type="match status" value="1"/>
</dbReference>
<evidence type="ECO:0000259" key="3">
    <source>
        <dbReference type="Pfam" id="PF22640"/>
    </source>
</evidence>
<dbReference type="Pfam" id="PF00483">
    <property type="entry name" value="NTP_transferase"/>
    <property type="match status" value="1"/>
</dbReference>
<organism evidence="4 5">
    <name type="scientific">Alloyangia pacifica</name>
    <dbReference type="NCBI Taxonomy" id="311180"/>
    <lineage>
        <taxon>Bacteria</taxon>
        <taxon>Pseudomonadati</taxon>
        <taxon>Pseudomonadota</taxon>
        <taxon>Alphaproteobacteria</taxon>
        <taxon>Rhodobacterales</taxon>
        <taxon>Roseobacteraceae</taxon>
        <taxon>Alloyangia</taxon>
    </lineage>
</organism>
<keyword evidence="4" id="KW-0808">Transferase</keyword>
<keyword evidence="4" id="KW-0413">Isomerase</keyword>
<dbReference type="OrthoDB" id="9806359at2"/>
<dbReference type="RefSeq" id="WP_092424224.1">
    <property type="nucleotide sequence ID" value="NZ_FNCL01000005.1"/>
</dbReference>
<protein>
    <submittedName>
        <fullName evidence="4">Mannose-1-phosphate guanylyltransferase / mannose-6-phosphate isomerase</fullName>
    </submittedName>
</protein>
<dbReference type="STRING" id="311180.SAMN04488050_10576"/>
<dbReference type="InterPro" id="IPR051161">
    <property type="entry name" value="Mannose-6P_isomerase_type2"/>
</dbReference>
<dbReference type="InterPro" id="IPR011051">
    <property type="entry name" value="RmlC_Cupin_sf"/>
</dbReference>
<keyword evidence="4" id="KW-0548">Nucleotidyltransferase</keyword>
<dbReference type="SUPFAM" id="SSF53448">
    <property type="entry name" value="Nucleotide-diphospho-sugar transferases"/>
    <property type="match status" value="1"/>
</dbReference>
<proteinExistence type="inferred from homology"/>
<comment type="similarity">
    <text evidence="1">Belongs to the mannose-6-phosphate isomerase type 2 family.</text>
</comment>
<reference evidence="5" key="1">
    <citation type="submission" date="2016-10" db="EMBL/GenBank/DDBJ databases">
        <authorList>
            <person name="Varghese N."/>
            <person name="Submissions S."/>
        </authorList>
    </citation>
    <scope>NUCLEOTIDE SEQUENCE [LARGE SCALE GENOMIC DNA]</scope>
    <source>
        <strain evidence="5">DSM 26894</strain>
    </source>
</reference>
<dbReference type="GO" id="GO:0004475">
    <property type="term" value="F:mannose-1-phosphate guanylyltransferase (GTP) activity"/>
    <property type="evidence" value="ECO:0007669"/>
    <property type="project" value="TreeGrafter"/>
</dbReference>
<dbReference type="PANTHER" id="PTHR46390">
    <property type="entry name" value="MANNOSE-1-PHOSPHATE GUANYLYLTRANSFERASE"/>
    <property type="match status" value="1"/>
</dbReference>
<name>A0A1I6SV32_9RHOB</name>
<evidence type="ECO:0000259" key="2">
    <source>
        <dbReference type="Pfam" id="PF00483"/>
    </source>
</evidence>
<dbReference type="Proteomes" id="UP000199392">
    <property type="component" value="Unassembled WGS sequence"/>
</dbReference>
<dbReference type="AlphaFoldDB" id="A0A1I6SV32"/>
<keyword evidence="5" id="KW-1185">Reference proteome</keyword>
<dbReference type="NCBIfam" id="TIGR01479">
    <property type="entry name" value="GMP_PMI"/>
    <property type="match status" value="1"/>
</dbReference>
<dbReference type="InterPro" id="IPR006375">
    <property type="entry name" value="Man1P_GuaTrfase/Man6P_Isoase"/>
</dbReference>
<accession>A0A1I6SV32</accession>
<feature type="domain" description="MannoseP isomerase/GMP-like beta-helix" evidence="3">
    <location>
        <begin position="297"/>
        <end position="351"/>
    </location>
</feature>
<dbReference type="Pfam" id="PF22640">
    <property type="entry name" value="ManC_GMP_beta-helix"/>
    <property type="match status" value="1"/>
</dbReference>
<dbReference type="SUPFAM" id="SSF51182">
    <property type="entry name" value="RmlC-like cupins"/>
    <property type="match status" value="1"/>
</dbReference>